<dbReference type="EMBL" id="BQKY01000006">
    <property type="protein sequence ID" value="GJN90229.1"/>
    <property type="molecule type" value="Genomic_DNA"/>
</dbReference>
<dbReference type="GO" id="GO:0005669">
    <property type="term" value="C:transcription factor TFIID complex"/>
    <property type="evidence" value="ECO:0007669"/>
    <property type="project" value="TreeGrafter"/>
</dbReference>
<accession>A0AAV5GLU3</accession>
<reference evidence="8 9" key="1">
    <citation type="submission" date="2021-12" db="EMBL/GenBank/DDBJ databases">
        <title>High titer production of polyol ester of fatty acids by Rhodotorula paludigena BS15 towards product separation-free biomass refinery.</title>
        <authorList>
            <person name="Mano J."/>
            <person name="Ono H."/>
            <person name="Tanaka T."/>
            <person name="Naito K."/>
            <person name="Sushida H."/>
            <person name="Ike M."/>
            <person name="Tokuyasu K."/>
            <person name="Kitaoka M."/>
        </authorList>
    </citation>
    <scope>NUCLEOTIDE SEQUENCE [LARGE SCALE GENOMIC DNA]</scope>
    <source>
        <strain evidence="8 9">BS15</strain>
    </source>
</reference>
<gene>
    <name evidence="8" type="ORF">Rhopal_003228-T1</name>
</gene>
<feature type="compositionally biased region" description="Gly residues" evidence="7">
    <location>
        <begin position="139"/>
        <end position="165"/>
    </location>
</feature>
<feature type="region of interest" description="Disordered" evidence="7">
    <location>
        <begin position="138"/>
        <end position="175"/>
    </location>
</feature>
<name>A0AAV5GLU3_9BASI</name>
<comment type="caution">
    <text evidence="8">The sequence shown here is derived from an EMBL/GenBank/DDBJ whole genome shotgun (WGS) entry which is preliminary data.</text>
</comment>
<dbReference type="PRINTS" id="PR01443">
    <property type="entry name" value="TFIID30KDSUB"/>
</dbReference>
<keyword evidence="9" id="KW-1185">Reference proteome</keyword>
<proteinExistence type="inferred from homology"/>
<evidence type="ECO:0000313" key="8">
    <source>
        <dbReference type="EMBL" id="GJN90229.1"/>
    </source>
</evidence>
<evidence type="ECO:0000256" key="3">
    <source>
        <dbReference type="ARBA" id="ARBA00023163"/>
    </source>
</evidence>
<dbReference type="PANTHER" id="PTHR21242:SF0">
    <property type="entry name" value="TRANSCRIPTION INITIATION FACTOR TFIID SUBUNIT 10"/>
    <property type="match status" value="1"/>
</dbReference>
<sequence length="202" mass="21449">MNPNDLFLRSHAQAQQQAQQQQQQQAQASTSAGATPAIDLTLDQPGDDALLAAAAQAQQGRSRKEMEHEQSDLELSQLLELMDDYKPIIPDEVTDFYLQRAGFDTHDVRVKRLLALAAQRFISSIASDSFQYARARTAGGSGGRAAQGKEGGAAGGAQGAGGQAGGAAPKAKGRQRTVLTMEDLSAALKEYGVDASRAPYYL</sequence>
<dbReference type="GO" id="GO:1990841">
    <property type="term" value="F:promoter-specific chromatin binding"/>
    <property type="evidence" value="ECO:0007669"/>
    <property type="project" value="TreeGrafter"/>
</dbReference>
<protein>
    <recommendedName>
        <fullName evidence="6">Transcription initiation factor TFIID subunit 10</fullName>
    </recommendedName>
</protein>
<comment type="function">
    <text evidence="6">Functions as a component of both the DNA-binding general transcription initiation factor complex TFIID and the transcription coactivator SAGA complex. Binding of TFIID to a promoter (with or without TATA element) is the initial step in pre-initiation complex (PIC) formation. TFIID plays a key role in the regulation of gene expression by RNA polymerase II through different activities such as transcription activator interaction, core promoter recognition and selectivity, TFIIA and TFIIB interaction, chromatin modification (histone acetylation by TAF1), facilitation of DNA opening and initiation of transcription. SAGA acts as a general cofactor required for essentially all RNA polymerase II transcription. At the promoters, SAGA is required for transcription pre-initiation complex (PIC) recruitment. It influences RNA polymerase II transcriptional activity through different activities such as TBP interaction (via core/TAF module) and promoter selectivity, interaction with transcription activators (via Tra1/SPT module), and chromatin modification through histone acetylation (via HAT module) and deubiquitination (via DUB module). SAGA preferentially acetylates histones H3 (to form H3K9ac, H3K14ac, H3K18ac and H3K23ac) and H2B and deubiquitinates histone H2B. SAGA interacts with DNA via upstream activating sequences (UASs).</text>
</comment>
<evidence type="ECO:0000256" key="4">
    <source>
        <dbReference type="ARBA" id="ARBA00023242"/>
    </source>
</evidence>
<dbReference type="InterPro" id="IPR003923">
    <property type="entry name" value="TAF10"/>
</dbReference>
<feature type="region of interest" description="Disordered" evidence="7">
    <location>
        <begin position="1"/>
        <end position="41"/>
    </location>
</feature>
<dbReference type="Proteomes" id="UP001342314">
    <property type="component" value="Unassembled WGS sequence"/>
</dbReference>
<keyword evidence="3 6" id="KW-0804">Transcription</keyword>
<comment type="subcellular location">
    <subcellularLocation>
        <location evidence="1 6">Nucleus</location>
    </subcellularLocation>
</comment>
<evidence type="ECO:0000256" key="2">
    <source>
        <dbReference type="ARBA" id="ARBA00023015"/>
    </source>
</evidence>
<dbReference type="GO" id="GO:0016251">
    <property type="term" value="F:RNA polymerase II general transcription initiation factor activity"/>
    <property type="evidence" value="ECO:0007669"/>
    <property type="project" value="TreeGrafter"/>
</dbReference>
<dbReference type="GO" id="GO:0000124">
    <property type="term" value="C:SAGA complex"/>
    <property type="evidence" value="ECO:0007669"/>
    <property type="project" value="TreeGrafter"/>
</dbReference>
<dbReference type="PANTHER" id="PTHR21242">
    <property type="entry name" value="TRANSCRIPTION INITIATION FACTOR TFIID SUBUNIT 10"/>
    <property type="match status" value="1"/>
</dbReference>
<evidence type="ECO:0000256" key="5">
    <source>
        <dbReference type="ARBA" id="ARBA00025730"/>
    </source>
</evidence>
<evidence type="ECO:0000256" key="1">
    <source>
        <dbReference type="ARBA" id="ARBA00004123"/>
    </source>
</evidence>
<dbReference type="AlphaFoldDB" id="A0AAV5GLU3"/>
<dbReference type="PIRSF" id="PIRSF017246">
    <property type="entry name" value="TFIID_TAF10"/>
    <property type="match status" value="1"/>
</dbReference>
<evidence type="ECO:0000313" key="9">
    <source>
        <dbReference type="Proteomes" id="UP001342314"/>
    </source>
</evidence>
<evidence type="ECO:0000256" key="7">
    <source>
        <dbReference type="SAM" id="MobiDB-lite"/>
    </source>
</evidence>
<keyword evidence="4 6" id="KW-0539">Nucleus</keyword>
<dbReference type="GO" id="GO:0006367">
    <property type="term" value="P:transcription initiation at RNA polymerase II promoter"/>
    <property type="evidence" value="ECO:0007669"/>
    <property type="project" value="TreeGrafter"/>
</dbReference>
<organism evidence="8 9">
    <name type="scientific">Rhodotorula paludigena</name>
    <dbReference type="NCBI Taxonomy" id="86838"/>
    <lineage>
        <taxon>Eukaryota</taxon>
        <taxon>Fungi</taxon>
        <taxon>Dikarya</taxon>
        <taxon>Basidiomycota</taxon>
        <taxon>Pucciniomycotina</taxon>
        <taxon>Microbotryomycetes</taxon>
        <taxon>Sporidiobolales</taxon>
        <taxon>Sporidiobolaceae</taxon>
        <taxon>Rhodotorula</taxon>
    </lineage>
</organism>
<feature type="compositionally biased region" description="Low complexity" evidence="7">
    <location>
        <begin position="12"/>
        <end position="28"/>
    </location>
</feature>
<dbReference type="CDD" id="cd07982">
    <property type="entry name" value="HFD_TAF10"/>
    <property type="match status" value="1"/>
</dbReference>
<keyword evidence="2 6" id="KW-0805">Transcription regulation</keyword>
<comment type="similarity">
    <text evidence="5 6">Belongs to the TAF10 family.</text>
</comment>
<evidence type="ECO:0000256" key="6">
    <source>
        <dbReference type="PIRNR" id="PIRNR017246"/>
    </source>
</evidence>
<dbReference type="Pfam" id="PF03540">
    <property type="entry name" value="TAF10"/>
    <property type="match status" value="1"/>
</dbReference>